<dbReference type="RefSeq" id="WP_417924328.1">
    <property type="nucleotide sequence ID" value="NZ_JBHSFS010000028.1"/>
</dbReference>
<keyword evidence="2" id="KW-1185">Reference proteome</keyword>
<reference evidence="2" key="1">
    <citation type="journal article" date="2019" name="Int. J. Syst. Evol. Microbiol.">
        <title>The Global Catalogue of Microorganisms (GCM) 10K type strain sequencing project: providing services to taxonomists for standard genome sequencing and annotation.</title>
        <authorList>
            <consortium name="The Broad Institute Genomics Platform"/>
            <consortium name="The Broad Institute Genome Sequencing Center for Infectious Disease"/>
            <person name="Wu L."/>
            <person name="Ma J."/>
        </authorList>
    </citation>
    <scope>NUCLEOTIDE SEQUENCE [LARGE SCALE GENOMIC DNA]</scope>
    <source>
        <strain evidence="2">CECT 8064</strain>
    </source>
</reference>
<protein>
    <submittedName>
        <fullName evidence="1">Uncharacterized protein</fullName>
    </submittedName>
</protein>
<sequence length="225" mass="25592">MSGKAFMALPDGADATSEFRSCLVELMRLTGNQVPSRATDSRDEARQWEAEVRKKLRERLDTRQAPEQWFDTLVRAAVLDPNPSFNRQFVEPAVASFGRRRVLTTLIRYLRTGTNQERAGAARAWYWAQPSLEITGQDDTGKWIPTPDSQAEFEAVADLSAEWGEATLREFVANDDLDVRRCILPGLSLRPERHPAELHDLVAEAVNVARTHPDEYLRHRVEHQV</sequence>
<evidence type="ECO:0000313" key="1">
    <source>
        <dbReference type="EMBL" id="MFC4517922.1"/>
    </source>
</evidence>
<dbReference type="Proteomes" id="UP001595990">
    <property type="component" value="Unassembled WGS sequence"/>
</dbReference>
<comment type="caution">
    <text evidence="1">The sequence shown here is derived from an EMBL/GenBank/DDBJ whole genome shotgun (WGS) entry which is preliminary data.</text>
</comment>
<accession>A0ABV9BUW1</accession>
<dbReference type="EMBL" id="JBHSFS010000028">
    <property type="protein sequence ID" value="MFC4517922.1"/>
    <property type="molecule type" value="Genomic_DNA"/>
</dbReference>
<organism evidence="1 2">
    <name type="scientific">Streptomyces ehimensis</name>
    <dbReference type="NCBI Taxonomy" id="68195"/>
    <lineage>
        <taxon>Bacteria</taxon>
        <taxon>Bacillati</taxon>
        <taxon>Actinomycetota</taxon>
        <taxon>Actinomycetes</taxon>
        <taxon>Kitasatosporales</taxon>
        <taxon>Streptomycetaceae</taxon>
        <taxon>Streptomyces</taxon>
    </lineage>
</organism>
<gene>
    <name evidence="1" type="ORF">ACFPEN_34200</name>
</gene>
<proteinExistence type="predicted"/>
<evidence type="ECO:0000313" key="2">
    <source>
        <dbReference type="Proteomes" id="UP001595990"/>
    </source>
</evidence>
<name>A0ABV9BUW1_9ACTN</name>